<keyword evidence="1" id="KW-0677">Repeat</keyword>
<sequence>MHTHKPYTATAAFLLIACCCVALLQACSGKEDPVTGLWKLPGEAISVEFSKEGDVTLTIDESTISGSFRRNKENVLLVDMGNGEQPVTLSDNGDELRLSDRRDDRDIFLRSETAEKVDRAESLFMAGYQAKNCDSSIVLYTQTATMLEGIPSESGHLARAYNNRGICEEKNGNTEAAMADYTKAIEIDPRLEIAYGNRAWLHDKLGNKEAATLDYRKAAELGYTPAKQWLEEQKLERAD</sequence>
<dbReference type="Proteomes" id="UP000002725">
    <property type="component" value="Chromosome"/>
</dbReference>
<feature type="signal peptide" evidence="4">
    <location>
        <begin position="1"/>
        <end position="22"/>
    </location>
</feature>
<dbReference type="KEGG" id="paa:Paes_2167"/>
<dbReference type="InterPro" id="IPR050498">
    <property type="entry name" value="Ycf3"/>
</dbReference>
<evidence type="ECO:0000256" key="1">
    <source>
        <dbReference type="ARBA" id="ARBA00022737"/>
    </source>
</evidence>
<gene>
    <name evidence="5" type="ordered locus">Paes_2167</name>
</gene>
<dbReference type="PROSITE" id="PS50005">
    <property type="entry name" value="TPR"/>
    <property type="match status" value="1"/>
</dbReference>
<dbReference type="PROSITE" id="PS50293">
    <property type="entry name" value="TPR_REGION"/>
    <property type="match status" value="1"/>
</dbReference>
<evidence type="ECO:0000256" key="4">
    <source>
        <dbReference type="SAM" id="SignalP"/>
    </source>
</evidence>
<keyword evidence="2 3" id="KW-0802">TPR repeat</keyword>
<dbReference type="Pfam" id="PF00515">
    <property type="entry name" value="TPR_1"/>
    <property type="match status" value="1"/>
</dbReference>
<dbReference type="HOGENOM" id="CLU_1160260_0_0_10"/>
<keyword evidence="6" id="KW-1185">Reference proteome</keyword>
<protein>
    <submittedName>
        <fullName evidence="5">Tetratricopeptide TPR_2 repeat protein</fullName>
    </submittedName>
</protein>
<dbReference type="InterPro" id="IPR011990">
    <property type="entry name" value="TPR-like_helical_dom_sf"/>
</dbReference>
<proteinExistence type="predicted"/>
<dbReference type="AlphaFoldDB" id="B4S667"/>
<dbReference type="SUPFAM" id="SSF48452">
    <property type="entry name" value="TPR-like"/>
    <property type="match status" value="1"/>
</dbReference>
<dbReference type="SMART" id="SM00028">
    <property type="entry name" value="TPR"/>
    <property type="match status" value="2"/>
</dbReference>
<dbReference type="EMBL" id="CP001108">
    <property type="protein sequence ID" value="ACF47169.1"/>
    <property type="molecule type" value="Genomic_DNA"/>
</dbReference>
<evidence type="ECO:0000313" key="5">
    <source>
        <dbReference type="EMBL" id="ACF47169.1"/>
    </source>
</evidence>
<dbReference type="PANTHER" id="PTHR44858:SF1">
    <property type="entry name" value="UDP-N-ACETYLGLUCOSAMINE--PEPTIDE N-ACETYLGLUCOSAMINYLTRANSFERASE SPINDLY-RELATED"/>
    <property type="match status" value="1"/>
</dbReference>
<dbReference type="Pfam" id="PF13181">
    <property type="entry name" value="TPR_8"/>
    <property type="match status" value="1"/>
</dbReference>
<feature type="repeat" description="TPR" evidence="3">
    <location>
        <begin position="158"/>
        <end position="191"/>
    </location>
</feature>
<evidence type="ECO:0000313" key="6">
    <source>
        <dbReference type="Proteomes" id="UP000002725"/>
    </source>
</evidence>
<evidence type="ECO:0000256" key="3">
    <source>
        <dbReference type="PROSITE-ProRule" id="PRU00339"/>
    </source>
</evidence>
<accession>B4S667</accession>
<name>B4S667_PROA2</name>
<dbReference type="Gene3D" id="1.25.40.10">
    <property type="entry name" value="Tetratricopeptide repeat domain"/>
    <property type="match status" value="1"/>
</dbReference>
<dbReference type="PANTHER" id="PTHR44858">
    <property type="entry name" value="TETRATRICOPEPTIDE REPEAT PROTEIN 6"/>
    <property type="match status" value="1"/>
</dbReference>
<dbReference type="RefSeq" id="WP_012506700.1">
    <property type="nucleotide sequence ID" value="NC_011059.1"/>
</dbReference>
<dbReference type="PROSITE" id="PS51257">
    <property type="entry name" value="PROKAR_LIPOPROTEIN"/>
    <property type="match status" value="1"/>
</dbReference>
<organism evidence="5 6">
    <name type="scientific">Prosthecochloris aestuarii (strain DSM 271 / SK 413)</name>
    <dbReference type="NCBI Taxonomy" id="290512"/>
    <lineage>
        <taxon>Bacteria</taxon>
        <taxon>Pseudomonadati</taxon>
        <taxon>Chlorobiota</taxon>
        <taxon>Chlorobiia</taxon>
        <taxon>Chlorobiales</taxon>
        <taxon>Chlorobiaceae</taxon>
        <taxon>Prosthecochloris</taxon>
    </lineage>
</organism>
<keyword evidence="4" id="KW-0732">Signal</keyword>
<feature type="chain" id="PRO_5002822589" evidence="4">
    <location>
        <begin position="23"/>
        <end position="239"/>
    </location>
</feature>
<reference evidence="5" key="1">
    <citation type="submission" date="2008-06" db="EMBL/GenBank/DDBJ databases">
        <title>Complete sequence of chromosome of Prosthecochloris aestuarii DSM 271.</title>
        <authorList>
            <consortium name="US DOE Joint Genome Institute"/>
            <person name="Lucas S."/>
            <person name="Copeland A."/>
            <person name="Lapidus A."/>
            <person name="Glavina del Rio T."/>
            <person name="Dalin E."/>
            <person name="Tice H."/>
            <person name="Bruce D."/>
            <person name="Goodwin L."/>
            <person name="Pitluck S."/>
            <person name="Schmutz J."/>
            <person name="Larimer F."/>
            <person name="Land M."/>
            <person name="Hauser L."/>
            <person name="Kyrpides N."/>
            <person name="Anderson I."/>
            <person name="Liu Z."/>
            <person name="Li T."/>
            <person name="Zhao F."/>
            <person name="Overmann J."/>
            <person name="Bryant D.A."/>
            <person name="Richardson P."/>
        </authorList>
    </citation>
    <scope>NUCLEOTIDE SEQUENCE [LARGE SCALE GENOMIC DNA]</scope>
    <source>
        <strain evidence="5">DSM 271</strain>
    </source>
</reference>
<evidence type="ECO:0000256" key="2">
    <source>
        <dbReference type="ARBA" id="ARBA00022803"/>
    </source>
</evidence>
<dbReference type="InterPro" id="IPR019734">
    <property type="entry name" value="TPR_rpt"/>
</dbReference>
<dbReference type="eggNOG" id="COG0457">
    <property type="taxonomic scope" value="Bacteria"/>
</dbReference>
<dbReference type="STRING" id="290512.Paes_2167"/>